<dbReference type="Gene3D" id="3.20.20.70">
    <property type="entry name" value="Aldolase class I"/>
    <property type="match status" value="1"/>
</dbReference>
<proteinExistence type="inferred from homology"/>
<feature type="domain" description="4Fe-4S ferredoxin-type" evidence="10">
    <location>
        <begin position="31"/>
        <end position="64"/>
    </location>
</feature>
<gene>
    <name evidence="12" type="ORF">TCEL_00803</name>
</gene>
<dbReference type="PIRSF" id="PIRSF000371">
    <property type="entry name" value="PFL_act_enz"/>
    <property type="match status" value="1"/>
</dbReference>
<evidence type="ECO:0000256" key="6">
    <source>
        <dbReference type="ARBA" id="ARBA00023002"/>
    </source>
</evidence>
<dbReference type="PROSITE" id="PS51918">
    <property type="entry name" value="RADICAL_SAM"/>
    <property type="match status" value="1"/>
</dbReference>
<keyword evidence="13" id="KW-1185">Reference proteome</keyword>
<dbReference type="InterPro" id="IPR001989">
    <property type="entry name" value="Radical_activat_CS"/>
</dbReference>
<feature type="domain" description="4Fe-4S ferredoxin-type" evidence="10">
    <location>
        <begin position="65"/>
        <end position="94"/>
    </location>
</feature>
<evidence type="ECO:0000256" key="5">
    <source>
        <dbReference type="ARBA" id="ARBA00022723"/>
    </source>
</evidence>
<evidence type="ECO:0000259" key="11">
    <source>
        <dbReference type="PROSITE" id="PS51918"/>
    </source>
</evidence>
<dbReference type="SFLD" id="SFLDF00392">
    <property type="entry name" value="YjjI_activase"/>
    <property type="match status" value="1"/>
</dbReference>
<dbReference type="HOGENOM" id="CLU_058969_3_0_9"/>
<dbReference type="AlphaFoldDB" id="R7RT06"/>
<dbReference type="CDD" id="cd01335">
    <property type="entry name" value="Radical_SAM"/>
    <property type="match status" value="1"/>
</dbReference>
<dbReference type="OrthoDB" id="9782387at2"/>
<name>R7RT06_9CLOT</name>
<evidence type="ECO:0000259" key="10">
    <source>
        <dbReference type="PROSITE" id="PS51379"/>
    </source>
</evidence>
<dbReference type="PROSITE" id="PS01087">
    <property type="entry name" value="RADICAL_ACTIVATING"/>
    <property type="match status" value="1"/>
</dbReference>
<dbReference type="InterPro" id="IPR034457">
    <property type="entry name" value="Organic_radical-activating"/>
</dbReference>
<sequence length="279" mass="31988">MKGYINKIIENSFIDGPGNRMAIFLQGCNMGCLYCHNPETQRMCINCGRCLEVCSQGALSIKEGKINYNKQKCIGCDRCLEVCSEFSSPKYFEMQSDELVKIILDNEIFLDGITFSGGECTLQTDFIVDVVEKVKQKSNLTAFIDTNGLINENDLNRLISCVDGFMMDVKAIDDNTHRFLTGVSNETVLKNLKLLAKTDLLYEVRYVLVEGYNDSVEQVKYLAELIKNLNDYTRLVLIPFRPLGVKTYFKNLPLYNRQKYDIIYDEIYKVLKDRAIKKD</sequence>
<dbReference type="eggNOG" id="COG1180">
    <property type="taxonomic scope" value="Bacteria"/>
</dbReference>
<dbReference type="SFLD" id="SFLDG01066">
    <property type="entry name" value="organic_radical-activating_enz"/>
    <property type="match status" value="1"/>
</dbReference>
<evidence type="ECO:0000256" key="7">
    <source>
        <dbReference type="ARBA" id="ARBA00023004"/>
    </source>
</evidence>
<comment type="caution">
    <text evidence="12">The sequence shown here is derived from an EMBL/GenBank/DDBJ whole genome shotgun (WGS) entry which is preliminary data.</text>
</comment>
<dbReference type="InterPro" id="IPR058240">
    <property type="entry name" value="rSAM_sf"/>
</dbReference>
<dbReference type="GO" id="GO:0051539">
    <property type="term" value="F:4 iron, 4 sulfur cluster binding"/>
    <property type="evidence" value="ECO:0007669"/>
    <property type="project" value="UniProtKB-KW"/>
</dbReference>
<organism evidence="12 13">
    <name type="scientific">Thermobrachium celere DSM 8682</name>
    <dbReference type="NCBI Taxonomy" id="941824"/>
    <lineage>
        <taxon>Bacteria</taxon>
        <taxon>Bacillati</taxon>
        <taxon>Bacillota</taxon>
        <taxon>Clostridia</taxon>
        <taxon>Eubacteriales</taxon>
        <taxon>Clostridiaceae</taxon>
        <taxon>Thermobrachium</taxon>
    </lineage>
</organism>
<dbReference type="Gene3D" id="3.30.70.20">
    <property type="match status" value="1"/>
</dbReference>
<evidence type="ECO:0000313" key="12">
    <source>
        <dbReference type="EMBL" id="CDF59337.1"/>
    </source>
</evidence>
<comment type="similarity">
    <text evidence="2">Belongs to the organic radical-activating enzymes family.</text>
</comment>
<dbReference type="InterPro" id="IPR023912">
    <property type="entry name" value="YjjW_bact"/>
</dbReference>
<dbReference type="InterPro" id="IPR012839">
    <property type="entry name" value="Organic_radical_activase"/>
</dbReference>
<evidence type="ECO:0000256" key="8">
    <source>
        <dbReference type="ARBA" id="ARBA00023014"/>
    </source>
</evidence>
<keyword evidence="8" id="KW-0411">Iron-sulfur</keyword>
<dbReference type="GO" id="GO:0046872">
    <property type="term" value="F:metal ion binding"/>
    <property type="evidence" value="ECO:0007669"/>
    <property type="project" value="UniProtKB-KW"/>
</dbReference>
<protein>
    <submittedName>
        <fullName evidence="12">Radical activating enzyme</fullName>
    </submittedName>
</protein>
<keyword evidence="3" id="KW-0004">4Fe-4S</keyword>
<dbReference type="RefSeq" id="WP_018663148.1">
    <property type="nucleotide sequence ID" value="NZ_HF952018.1"/>
</dbReference>
<dbReference type="InterPro" id="IPR013785">
    <property type="entry name" value="Aldolase_TIM"/>
</dbReference>
<evidence type="ECO:0000256" key="4">
    <source>
        <dbReference type="ARBA" id="ARBA00022691"/>
    </source>
</evidence>
<dbReference type="Proteomes" id="UP000014923">
    <property type="component" value="Unassembled WGS sequence"/>
</dbReference>
<dbReference type="GO" id="GO:0016491">
    <property type="term" value="F:oxidoreductase activity"/>
    <property type="evidence" value="ECO:0007669"/>
    <property type="project" value="UniProtKB-KW"/>
</dbReference>
<reference evidence="12" key="1">
    <citation type="submission" date="2013-03" db="EMBL/GenBank/DDBJ databases">
        <title>Draft genome sequence of the hydrogen-ethanol-producing anaerobic alkalithermophilic Caloramator celere.</title>
        <authorList>
            <person name="Ciranna A."/>
            <person name="Larjo A."/>
            <person name="Kivisto A."/>
            <person name="Santala V."/>
            <person name="Roos C."/>
            <person name="Karp M."/>
        </authorList>
    </citation>
    <scope>NUCLEOTIDE SEQUENCE [LARGE SCALE GENOMIC DNA]</scope>
    <source>
        <strain evidence="12">DSM 8682</strain>
    </source>
</reference>
<dbReference type="Pfam" id="PF04055">
    <property type="entry name" value="Radical_SAM"/>
    <property type="match status" value="1"/>
</dbReference>
<dbReference type="NCBIfam" id="TIGR02494">
    <property type="entry name" value="PFLE_PFLC"/>
    <property type="match status" value="1"/>
</dbReference>
<dbReference type="InterPro" id="IPR040074">
    <property type="entry name" value="BssD/PflA/YjjW"/>
</dbReference>
<comment type="cofactor">
    <cofactor evidence="1">
        <name>[4Fe-4S] cluster</name>
        <dbReference type="ChEBI" id="CHEBI:49883"/>
    </cofactor>
</comment>
<dbReference type="SUPFAM" id="SSF102114">
    <property type="entry name" value="Radical SAM enzymes"/>
    <property type="match status" value="1"/>
</dbReference>
<accession>R7RT06</accession>
<keyword evidence="6" id="KW-0560">Oxidoreductase</keyword>
<evidence type="ECO:0000256" key="1">
    <source>
        <dbReference type="ARBA" id="ARBA00001966"/>
    </source>
</evidence>
<evidence type="ECO:0000313" key="13">
    <source>
        <dbReference type="Proteomes" id="UP000014923"/>
    </source>
</evidence>
<feature type="domain" description="Radical SAM core" evidence="11">
    <location>
        <begin position="14"/>
        <end position="277"/>
    </location>
</feature>
<evidence type="ECO:0000256" key="3">
    <source>
        <dbReference type="ARBA" id="ARBA00022485"/>
    </source>
</evidence>
<keyword evidence="7" id="KW-0408">Iron</keyword>
<evidence type="ECO:0000256" key="2">
    <source>
        <dbReference type="ARBA" id="ARBA00009777"/>
    </source>
</evidence>
<comment type="catalytic activity">
    <reaction evidence="9">
        <text>glycyl-[protein] + reduced [flavodoxin] + S-adenosyl-L-methionine = glycin-2-yl radical-[protein] + semiquinone [flavodoxin] + 5'-deoxyadenosine + L-methionine + H(+)</text>
        <dbReference type="Rhea" id="RHEA:61976"/>
        <dbReference type="Rhea" id="RHEA-COMP:10622"/>
        <dbReference type="Rhea" id="RHEA-COMP:14480"/>
        <dbReference type="Rhea" id="RHEA-COMP:15993"/>
        <dbReference type="Rhea" id="RHEA-COMP:15994"/>
        <dbReference type="ChEBI" id="CHEBI:15378"/>
        <dbReference type="ChEBI" id="CHEBI:17319"/>
        <dbReference type="ChEBI" id="CHEBI:29947"/>
        <dbReference type="ChEBI" id="CHEBI:32722"/>
        <dbReference type="ChEBI" id="CHEBI:57618"/>
        <dbReference type="ChEBI" id="CHEBI:57844"/>
        <dbReference type="ChEBI" id="CHEBI:59789"/>
        <dbReference type="ChEBI" id="CHEBI:140311"/>
    </reaction>
</comment>
<dbReference type="PROSITE" id="PS51379">
    <property type="entry name" value="4FE4S_FER_2"/>
    <property type="match status" value="2"/>
</dbReference>
<dbReference type="InterPro" id="IPR017896">
    <property type="entry name" value="4Fe4S_Fe-S-bd"/>
</dbReference>
<dbReference type="PANTHER" id="PTHR30352:SF13">
    <property type="entry name" value="GLYCYL-RADICAL ENZYME ACTIVATING ENZYME YJJW-RELATED"/>
    <property type="match status" value="1"/>
</dbReference>
<dbReference type="EMBL" id="CAVN010000099">
    <property type="protein sequence ID" value="CDF59337.1"/>
    <property type="molecule type" value="Genomic_DNA"/>
</dbReference>
<dbReference type="PANTHER" id="PTHR30352">
    <property type="entry name" value="PYRUVATE FORMATE-LYASE-ACTIVATING ENZYME"/>
    <property type="match status" value="1"/>
</dbReference>
<evidence type="ECO:0000256" key="9">
    <source>
        <dbReference type="ARBA" id="ARBA00047365"/>
    </source>
</evidence>
<keyword evidence="5" id="KW-0479">Metal-binding</keyword>
<dbReference type="SFLD" id="SFLDG01118">
    <property type="entry name" value="activating_enzymes__group_2"/>
    <property type="match status" value="1"/>
</dbReference>
<dbReference type="SFLD" id="SFLDS00029">
    <property type="entry name" value="Radical_SAM"/>
    <property type="match status" value="1"/>
</dbReference>
<keyword evidence="4" id="KW-0949">S-adenosyl-L-methionine</keyword>
<dbReference type="InterPro" id="IPR007197">
    <property type="entry name" value="rSAM"/>
</dbReference>
<dbReference type="SUPFAM" id="SSF54862">
    <property type="entry name" value="4Fe-4S ferredoxins"/>
    <property type="match status" value="1"/>
</dbReference>
<dbReference type="NCBIfam" id="TIGR04041">
    <property type="entry name" value="activase_YjjW"/>
    <property type="match status" value="1"/>
</dbReference>